<keyword evidence="4" id="KW-0132">Cell division</keyword>
<comment type="similarity">
    <text evidence="2">Belongs to the MAD1 family.</text>
</comment>
<dbReference type="GO" id="GO:0072686">
    <property type="term" value="C:mitotic spindle"/>
    <property type="evidence" value="ECO:0007669"/>
    <property type="project" value="TreeGrafter"/>
</dbReference>
<dbReference type="PANTHER" id="PTHR23168">
    <property type="entry name" value="MITOTIC SPINDLE ASSEMBLY CHECKPOINT PROTEIN MAD1 MITOTIC ARREST DEFICIENT-LIKE PROTEIN 1"/>
    <property type="match status" value="1"/>
</dbReference>
<evidence type="ECO:0000256" key="5">
    <source>
        <dbReference type="ARBA" id="ARBA00022776"/>
    </source>
</evidence>
<name>A0A139H9A9_9PEZI</name>
<feature type="region of interest" description="Disordered" evidence="9">
    <location>
        <begin position="457"/>
        <end position="487"/>
    </location>
</feature>
<gene>
    <name evidence="10" type="ORF">AC578_6174</name>
</gene>
<dbReference type="GO" id="GO:0051301">
    <property type="term" value="P:cell division"/>
    <property type="evidence" value="ECO:0007669"/>
    <property type="project" value="UniProtKB-KW"/>
</dbReference>
<dbReference type="OrthoDB" id="331602at2759"/>
<dbReference type="Gene3D" id="6.10.250.90">
    <property type="match status" value="1"/>
</dbReference>
<keyword evidence="6" id="KW-0539">Nucleus</keyword>
<feature type="compositionally biased region" description="Basic and acidic residues" evidence="9">
    <location>
        <begin position="98"/>
        <end position="110"/>
    </location>
</feature>
<organism evidence="10 11">
    <name type="scientific">Pseudocercospora eumusae</name>
    <dbReference type="NCBI Taxonomy" id="321146"/>
    <lineage>
        <taxon>Eukaryota</taxon>
        <taxon>Fungi</taxon>
        <taxon>Dikarya</taxon>
        <taxon>Ascomycota</taxon>
        <taxon>Pezizomycotina</taxon>
        <taxon>Dothideomycetes</taxon>
        <taxon>Dothideomycetidae</taxon>
        <taxon>Mycosphaerellales</taxon>
        <taxon>Mycosphaerellaceae</taxon>
        <taxon>Pseudocercospora</taxon>
    </lineage>
</organism>
<sequence length="709" mass="81082">MARNQPTFDFLAGGEPSPPRRQPLRETMKQSTVSRADINNEDLRAQLRTVQYELDSLKQERELNELRHQQELREVQSRAESDYKRAQAAESASTTATKKAEALSRDWQETQDRAANEKLQLEKKIRSLQDDNRSLRDDLEEAKADLESAGRQNQHAFSELQQKYVALQTSFEECQQDLSGRVASLQTAQQKLARKEAEVGELENEVLRLKAQTGDSDTLAVIKKELTEQVSYIRKLETTNREQLAELKQTRRAQKSVEIVEEEKRALEAKLHMLEDLRKELAESQLQKQILEDEKRSWTAYLEANAANEEDMRYETPEQMAKALLHERIERVNLMDKLGAIQPQLKVLEQNLQAVKEEKMRLQAELEEAQSNAVNNVTTAPAGDAKARARLERQKNLLTKEVEYLRAQMKTFEAEEAEFTPEQVDVAHSARIQELEKLADQYRAEVQTLQADLSKLETQPAAALQTPRKRAREEDEAENERVGELKRKTRTLQDSLETLQKQNQLLEAELKASVSQIKSLKSTSRTRVLEFRDNPTSKIEAIKLTTLQTLREENAALLSQLTSHPHNAKTVPISTYESLNLQIQALKDELKSSEKKNLRLTQLYRSKGAEFTRTIAALLGWKVEFMPNGKVKVTSILNPESYVDGEKVENSIIFDGEQGTMKVSGGERSQFASDISSLVEFWVEERKEIVCFLAACTLEFYDKTTRAQP</sequence>
<accession>A0A139H9A9</accession>
<dbReference type="InterPro" id="IPR008672">
    <property type="entry name" value="Mad1"/>
</dbReference>
<dbReference type="Proteomes" id="UP000070133">
    <property type="component" value="Unassembled WGS sequence"/>
</dbReference>
<evidence type="ECO:0000256" key="2">
    <source>
        <dbReference type="ARBA" id="ARBA00008029"/>
    </source>
</evidence>
<evidence type="ECO:0000256" key="4">
    <source>
        <dbReference type="ARBA" id="ARBA00022618"/>
    </source>
</evidence>
<proteinExistence type="inferred from homology"/>
<keyword evidence="8" id="KW-0175">Coiled coil</keyword>
<evidence type="ECO:0000256" key="7">
    <source>
        <dbReference type="ARBA" id="ARBA00023306"/>
    </source>
</evidence>
<feature type="coiled-coil region" evidence="8">
    <location>
        <begin position="576"/>
        <end position="603"/>
    </location>
</feature>
<comment type="caution">
    <text evidence="10">The sequence shown here is derived from an EMBL/GenBank/DDBJ whole genome shotgun (WGS) entry which is preliminary data.</text>
</comment>
<reference evidence="10 11" key="1">
    <citation type="submission" date="2015-07" db="EMBL/GenBank/DDBJ databases">
        <title>Comparative genomics of the Sigatoka disease complex on banana suggests a link between parallel evolutionary changes in Pseudocercospora fijiensis and Pseudocercospora eumusae and increased virulence on the banana host.</title>
        <authorList>
            <person name="Chang T.-C."/>
            <person name="Salvucci A."/>
            <person name="Crous P.W."/>
            <person name="Stergiopoulos I."/>
        </authorList>
    </citation>
    <scope>NUCLEOTIDE SEQUENCE [LARGE SCALE GENOMIC DNA]</scope>
    <source>
        <strain evidence="10 11">CBS 114824</strain>
    </source>
</reference>
<dbReference type="GO" id="GO:0007094">
    <property type="term" value="P:mitotic spindle assembly checkpoint signaling"/>
    <property type="evidence" value="ECO:0007669"/>
    <property type="project" value="InterPro"/>
</dbReference>
<dbReference type="GO" id="GO:0000776">
    <property type="term" value="C:kinetochore"/>
    <property type="evidence" value="ECO:0007669"/>
    <property type="project" value="TreeGrafter"/>
</dbReference>
<evidence type="ECO:0000256" key="3">
    <source>
        <dbReference type="ARBA" id="ARBA00022019"/>
    </source>
</evidence>
<dbReference type="EMBL" id="LFZN01000101">
    <property type="protein sequence ID" value="KXS99012.1"/>
    <property type="molecule type" value="Genomic_DNA"/>
</dbReference>
<feature type="compositionally biased region" description="Basic and acidic residues" evidence="9">
    <location>
        <begin position="68"/>
        <end position="87"/>
    </location>
</feature>
<protein>
    <recommendedName>
        <fullName evidence="3">Spindle assembly checkpoint component MAD1</fullName>
    </recommendedName>
</protein>
<feature type="coiled-coil region" evidence="8">
    <location>
        <begin position="185"/>
        <end position="294"/>
    </location>
</feature>
<keyword evidence="5" id="KW-0498">Mitosis</keyword>
<dbReference type="GO" id="GO:0051315">
    <property type="term" value="P:attachment of mitotic spindle microtubules to kinetochore"/>
    <property type="evidence" value="ECO:0007669"/>
    <property type="project" value="TreeGrafter"/>
</dbReference>
<evidence type="ECO:0000313" key="11">
    <source>
        <dbReference type="Proteomes" id="UP000070133"/>
    </source>
</evidence>
<evidence type="ECO:0000256" key="8">
    <source>
        <dbReference type="SAM" id="Coils"/>
    </source>
</evidence>
<evidence type="ECO:0000256" key="9">
    <source>
        <dbReference type="SAM" id="MobiDB-lite"/>
    </source>
</evidence>
<evidence type="ECO:0000313" key="10">
    <source>
        <dbReference type="EMBL" id="KXS99012.1"/>
    </source>
</evidence>
<keyword evidence="11" id="KW-1185">Reference proteome</keyword>
<dbReference type="STRING" id="321146.A0A139H9A9"/>
<feature type="region of interest" description="Disordered" evidence="9">
    <location>
        <begin position="68"/>
        <end position="110"/>
    </location>
</feature>
<evidence type="ECO:0000256" key="6">
    <source>
        <dbReference type="ARBA" id="ARBA00023242"/>
    </source>
</evidence>
<dbReference type="GO" id="GO:0005635">
    <property type="term" value="C:nuclear envelope"/>
    <property type="evidence" value="ECO:0007669"/>
    <property type="project" value="TreeGrafter"/>
</dbReference>
<dbReference type="SUPFAM" id="SSF75704">
    <property type="entry name" value="Mitotic arrest deficient-like 1, Mad1"/>
    <property type="match status" value="1"/>
</dbReference>
<dbReference type="AlphaFoldDB" id="A0A139H9A9"/>
<keyword evidence="7" id="KW-0131">Cell cycle</keyword>
<dbReference type="Pfam" id="PF05557">
    <property type="entry name" value="MAD"/>
    <property type="match status" value="1"/>
</dbReference>
<comment type="subcellular location">
    <subcellularLocation>
        <location evidence="1">Nucleus</location>
    </subcellularLocation>
</comment>
<feature type="compositionally biased region" description="Low complexity" evidence="9">
    <location>
        <begin position="88"/>
        <end position="97"/>
    </location>
</feature>
<dbReference type="PANTHER" id="PTHR23168:SF0">
    <property type="entry name" value="MITOTIC SPINDLE ASSEMBLY CHECKPOINT PROTEIN MAD1"/>
    <property type="match status" value="1"/>
</dbReference>
<feature type="coiled-coil region" evidence="8">
    <location>
        <begin position="111"/>
        <end position="159"/>
    </location>
</feature>
<feature type="region of interest" description="Disordered" evidence="9">
    <location>
        <begin position="1"/>
        <end position="40"/>
    </location>
</feature>
<evidence type="ECO:0000256" key="1">
    <source>
        <dbReference type="ARBA" id="ARBA00004123"/>
    </source>
</evidence>
<dbReference type="Gene3D" id="3.30.457.60">
    <property type="match status" value="1"/>
</dbReference>